<evidence type="ECO:0000256" key="2">
    <source>
        <dbReference type="SAM" id="SignalP"/>
    </source>
</evidence>
<evidence type="ECO:0000313" key="4">
    <source>
        <dbReference type="Proteomes" id="UP000271624"/>
    </source>
</evidence>
<dbReference type="PROSITE" id="PS51257">
    <property type="entry name" value="PROKAR_LIPOPROTEIN"/>
    <property type="match status" value="1"/>
</dbReference>
<feature type="signal peptide" evidence="2">
    <location>
        <begin position="1"/>
        <end position="21"/>
    </location>
</feature>
<dbReference type="Proteomes" id="UP000271624">
    <property type="component" value="Unassembled WGS sequence"/>
</dbReference>
<accession>A0A433VKJ3</accession>
<sequence>MKLKPSLLKLIVTFMTISLLASCASTPETSQECNRTQTVQGQPNQKVNNCPPSSSSASSGSRSYYGGSSGSRFGSGASDSGSSKVGSGASHSTSGRSGFGSFGRGGHGGG</sequence>
<evidence type="ECO:0000313" key="3">
    <source>
        <dbReference type="EMBL" id="RUT06542.1"/>
    </source>
</evidence>
<keyword evidence="4" id="KW-1185">Reference proteome</keyword>
<feature type="compositionally biased region" description="Low complexity" evidence="1">
    <location>
        <begin position="53"/>
        <end position="96"/>
    </location>
</feature>
<feature type="chain" id="PRO_5030092568" description="Lipoprotein" evidence="2">
    <location>
        <begin position="22"/>
        <end position="110"/>
    </location>
</feature>
<feature type="region of interest" description="Disordered" evidence="1">
    <location>
        <begin position="29"/>
        <end position="110"/>
    </location>
</feature>
<keyword evidence="2" id="KW-0732">Signal</keyword>
<feature type="compositionally biased region" description="Polar residues" evidence="1">
    <location>
        <begin position="29"/>
        <end position="52"/>
    </location>
</feature>
<gene>
    <name evidence="3" type="ORF">DSM106972_027990</name>
</gene>
<evidence type="ECO:0008006" key="5">
    <source>
        <dbReference type="Google" id="ProtNLM"/>
    </source>
</evidence>
<protein>
    <recommendedName>
        <fullName evidence="5">Lipoprotein</fullName>
    </recommendedName>
</protein>
<proteinExistence type="predicted"/>
<dbReference type="OrthoDB" id="518117at2"/>
<evidence type="ECO:0000256" key="1">
    <source>
        <dbReference type="SAM" id="MobiDB-lite"/>
    </source>
</evidence>
<reference evidence="3" key="1">
    <citation type="submission" date="2018-12" db="EMBL/GenBank/DDBJ databases">
        <authorList>
            <person name="Will S."/>
            <person name="Neumann-Schaal M."/>
            <person name="Henke P."/>
        </authorList>
    </citation>
    <scope>NUCLEOTIDE SEQUENCE</scope>
    <source>
        <strain evidence="3">PCC 7102</strain>
    </source>
</reference>
<dbReference type="AlphaFoldDB" id="A0A433VKJ3"/>
<feature type="compositionally biased region" description="Gly residues" evidence="1">
    <location>
        <begin position="97"/>
        <end position="110"/>
    </location>
</feature>
<dbReference type="EMBL" id="RSCL01000006">
    <property type="protein sequence ID" value="RUT06542.1"/>
    <property type="molecule type" value="Genomic_DNA"/>
</dbReference>
<dbReference type="RefSeq" id="WP_127081345.1">
    <property type="nucleotide sequence ID" value="NZ_RSCL01000006.1"/>
</dbReference>
<comment type="caution">
    <text evidence="3">The sequence shown here is derived from an EMBL/GenBank/DDBJ whole genome shotgun (WGS) entry which is preliminary data.</text>
</comment>
<organism evidence="3 4">
    <name type="scientific">Dulcicalothrix desertica PCC 7102</name>
    <dbReference type="NCBI Taxonomy" id="232991"/>
    <lineage>
        <taxon>Bacteria</taxon>
        <taxon>Bacillati</taxon>
        <taxon>Cyanobacteriota</taxon>
        <taxon>Cyanophyceae</taxon>
        <taxon>Nostocales</taxon>
        <taxon>Calotrichaceae</taxon>
        <taxon>Dulcicalothrix</taxon>
    </lineage>
</organism>
<reference evidence="3" key="2">
    <citation type="journal article" date="2019" name="Genome Biol. Evol.">
        <title>Day and night: Metabolic profiles and evolutionary relationships of six axenic non-marine cyanobacteria.</title>
        <authorList>
            <person name="Will S.E."/>
            <person name="Henke P."/>
            <person name="Boedeker C."/>
            <person name="Huang S."/>
            <person name="Brinkmann H."/>
            <person name="Rohde M."/>
            <person name="Jarek M."/>
            <person name="Friedl T."/>
            <person name="Seufert S."/>
            <person name="Schumacher M."/>
            <person name="Overmann J."/>
            <person name="Neumann-Schaal M."/>
            <person name="Petersen J."/>
        </authorList>
    </citation>
    <scope>NUCLEOTIDE SEQUENCE [LARGE SCALE GENOMIC DNA]</scope>
    <source>
        <strain evidence="3">PCC 7102</strain>
    </source>
</reference>
<name>A0A433VKJ3_9CYAN</name>